<evidence type="ECO:0000313" key="2">
    <source>
        <dbReference type="EMBL" id="JAE37140.1"/>
    </source>
</evidence>
<dbReference type="EMBL" id="GBRH01160756">
    <property type="protein sequence ID" value="JAE37140.1"/>
    <property type="molecule type" value="Transcribed_RNA"/>
</dbReference>
<sequence length="32" mass="3554">MARCGQPSPAATACSTPPRPSPTIRRKWWSQQ</sequence>
<organism evidence="2">
    <name type="scientific">Arundo donax</name>
    <name type="common">Giant reed</name>
    <name type="synonym">Donax arundinaceus</name>
    <dbReference type="NCBI Taxonomy" id="35708"/>
    <lineage>
        <taxon>Eukaryota</taxon>
        <taxon>Viridiplantae</taxon>
        <taxon>Streptophyta</taxon>
        <taxon>Embryophyta</taxon>
        <taxon>Tracheophyta</taxon>
        <taxon>Spermatophyta</taxon>
        <taxon>Magnoliopsida</taxon>
        <taxon>Liliopsida</taxon>
        <taxon>Poales</taxon>
        <taxon>Poaceae</taxon>
        <taxon>PACMAD clade</taxon>
        <taxon>Arundinoideae</taxon>
        <taxon>Arundineae</taxon>
        <taxon>Arundo</taxon>
    </lineage>
</organism>
<protein>
    <submittedName>
        <fullName evidence="2">Uncharacterized protein</fullName>
    </submittedName>
</protein>
<evidence type="ECO:0000256" key="1">
    <source>
        <dbReference type="SAM" id="MobiDB-lite"/>
    </source>
</evidence>
<name>A0A0A9HJ39_ARUDO</name>
<proteinExistence type="predicted"/>
<reference evidence="2" key="1">
    <citation type="submission" date="2014-09" db="EMBL/GenBank/DDBJ databases">
        <authorList>
            <person name="Magalhaes I.L.F."/>
            <person name="Oliveira U."/>
            <person name="Santos F.R."/>
            <person name="Vidigal T.H.D.A."/>
            <person name="Brescovit A.D."/>
            <person name="Santos A.J."/>
        </authorList>
    </citation>
    <scope>NUCLEOTIDE SEQUENCE</scope>
    <source>
        <tissue evidence="2">Shoot tissue taken approximately 20 cm above the soil surface</tissue>
    </source>
</reference>
<dbReference type="AlphaFoldDB" id="A0A0A9HJ39"/>
<feature type="compositionally biased region" description="Low complexity" evidence="1">
    <location>
        <begin position="7"/>
        <end position="16"/>
    </location>
</feature>
<accession>A0A0A9HJ39</accession>
<reference evidence="2" key="2">
    <citation type="journal article" date="2015" name="Data Brief">
        <title>Shoot transcriptome of the giant reed, Arundo donax.</title>
        <authorList>
            <person name="Barrero R.A."/>
            <person name="Guerrero F.D."/>
            <person name="Moolhuijzen P."/>
            <person name="Goolsby J.A."/>
            <person name="Tidwell J."/>
            <person name="Bellgard S.E."/>
            <person name="Bellgard M.I."/>
        </authorList>
    </citation>
    <scope>NUCLEOTIDE SEQUENCE</scope>
    <source>
        <tissue evidence="2">Shoot tissue taken approximately 20 cm above the soil surface</tissue>
    </source>
</reference>
<feature type="region of interest" description="Disordered" evidence="1">
    <location>
        <begin position="1"/>
        <end position="32"/>
    </location>
</feature>